<comment type="caution">
    <text evidence="6">The sequence shown here is derived from an EMBL/GenBank/DDBJ whole genome shotgun (WGS) entry which is preliminary data.</text>
</comment>
<feature type="compositionally biased region" description="Basic and acidic residues" evidence="4">
    <location>
        <begin position="315"/>
        <end position="329"/>
    </location>
</feature>
<dbReference type="Gene3D" id="3.30.70.330">
    <property type="match status" value="2"/>
</dbReference>
<reference evidence="6 7" key="1">
    <citation type="journal article" date="2021" name="Sci. Rep.">
        <title>The genome of the diatom Chaetoceros tenuissimus carries an ancient integrated fragment of an extant virus.</title>
        <authorList>
            <person name="Hongo Y."/>
            <person name="Kimura K."/>
            <person name="Takaki Y."/>
            <person name="Yoshida Y."/>
            <person name="Baba S."/>
            <person name="Kobayashi G."/>
            <person name="Nagasaki K."/>
            <person name="Hano T."/>
            <person name="Tomaru Y."/>
        </authorList>
    </citation>
    <scope>NUCLEOTIDE SEQUENCE [LARGE SCALE GENOMIC DNA]</scope>
    <source>
        <strain evidence="6 7">NIES-3715</strain>
    </source>
</reference>
<dbReference type="PANTHER" id="PTHR48032:SF6">
    <property type="entry name" value="RNA-BINDING (RRM_RBD_RNP MOTIFS) FAMILY PROTEIN"/>
    <property type="match status" value="1"/>
</dbReference>
<evidence type="ECO:0000313" key="7">
    <source>
        <dbReference type="Proteomes" id="UP001054902"/>
    </source>
</evidence>
<keyword evidence="2 3" id="KW-0694">RNA-binding</keyword>
<feature type="compositionally biased region" description="Basic residues" evidence="4">
    <location>
        <begin position="305"/>
        <end position="314"/>
    </location>
</feature>
<dbReference type="SMART" id="SM00360">
    <property type="entry name" value="RRM"/>
    <property type="match status" value="2"/>
</dbReference>
<feature type="compositionally biased region" description="Gly residues" evidence="4">
    <location>
        <begin position="96"/>
        <end position="105"/>
    </location>
</feature>
<feature type="region of interest" description="Disordered" evidence="4">
    <location>
        <begin position="85"/>
        <end position="127"/>
    </location>
</feature>
<dbReference type="PANTHER" id="PTHR48032">
    <property type="entry name" value="RNA-BINDING PROTEIN MUSASHI HOMOLOG RBP6"/>
    <property type="match status" value="1"/>
</dbReference>
<evidence type="ECO:0000259" key="5">
    <source>
        <dbReference type="PROSITE" id="PS50102"/>
    </source>
</evidence>
<dbReference type="GO" id="GO:0003729">
    <property type="term" value="F:mRNA binding"/>
    <property type="evidence" value="ECO:0007669"/>
    <property type="project" value="TreeGrafter"/>
</dbReference>
<dbReference type="SUPFAM" id="SSF54928">
    <property type="entry name" value="RNA-binding domain, RBD"/>
    <property type="match status" value="2"/>
</dbReference>
<dbReference type="Proteomes" id="UP001054902">
    <property type="component" value="Unassembled WGS sequence"/>
</dbReference>
<dbReference type="EMBL" id="BLLK01000047">
    <property type="protein sequence ID" value="GFH55022.1"/>
    <property type="molecule type" value="Genomic_DNA"/>
</dbReference>
<name>A0AAD3H8Y8_9STRA</name>
<dbReference type="InterPro" id="IPR035979">
    <property type="entry name" value="RBD_domain_sf"/>
</dbReference>
<evidence type="ECO:0000313" key="6">
    <source>
        <dbReference type="EMBL" id="GFH55022.1"/>
    </source>
</evidence>
<feature type="region of interest" description="Disordered" evidence="4">
    <location>
        <begin position="290"/>
        <end position="329"/>
    </location>
</feature>
<feature type="domain" description="RRM" evidence="5">
    <location>
        <begin position="131"/>
        <end position="209"/>
    </location>
</feature>
<feature type="domain" description="RRM" evidence="5">
    <location>
        <begin position="9"/>
        <end position="86"/>
    </location>
</feature>
<dbReference type="InterPro" id="IPR000504">
    <property type="entry name" value="RRM_dom"/>
</dbReference>
<dbReference type="Pfam" id="PF00076">
    <property type="entry name" value="RRM_1"/>
    <property type="match status" value="2"/>
</dbReference>
<dbReference type="AlphaFoldDB" id="A0AAD3H8Y8"/>
<dbReference type="GO" id="GO:0006417">
    <property type="term" value="P:regulation of translation"/>
    <property type="evidence" value="ECO:0007669"/>
    <property type="project" value="TreeGrafter"/>
</dbReference>
<protein>
    <recommendedName>
        <fullName evidence="5">RRM domain-containing protein</fullName>
    </recommendedName>
</protein>
<sequence length="329" mass="35691">MDNLTLDACKIFVGGLSWQTTEETLRYHFEQYGEVVSVEVMRDRDTGNPRGFAFVVFKEDSTVDLVMNNLPHEINHKVVDVKRAQARGTAPPSIHGAGGAGGAGGEQDKSGHYGPVGGEAKNEPSPEELQNKIFVGGLPIHLDNNGLKNYFNQFGAVTDAIVMMDMAQNRSRGFGFVTFENGTGGAQKALAAQPLHIDNKYVEIKLAQPKGSQASHKQTSFSNTGLRNANAALASAQSKGEFAGFAASFGRKGWKAGYGSYAFGKGGWGVDGWETFLDIPNSSGFSFDMVEKAKSKSSSSGSSRSSHRHDRKRDRRDEGSYERSKRSRH</sequence>
<keyword evidence="7" id="KW-1185">Reference proteome</keyword>
<gene>
    <name evidence="6" type="ORF">CTEN210_11498</name>
</gene>
<keyword evidence="1" id="KW-0677">Repeat</keyword>
<evidence type="ECO:0000256" key="2">
    <source>
        <dbReference type="ARBA" id="ARBA00022884"/>
    </source>
</evidence>
<evidence type="ECO:0000256" key="3">
    <source>
        <dbReference type="PROSITE-ProRule" id="PRU00176"/>
    </source>
</evidence>
<accession>A0AAD3H8Y8</accession>
<dbReference type="PROSITE" id="PS50102">
    <property type="entry name" value="RRM"/>
    <property type="match status" value="2"/>
</dbReference>
<evidence type="ECO:0000256" key="1">
    <source>
        <dbReference type="ARBA" id="ARBA00022737"/>
    </source>
</evidence>
<proteinExistence type="predicted"/>
<dbReference type="InterPro" id="IPR012677">
    <property type="entry name" value="Nucleotide-bd_a/b_plait_sf"/>
</dbReference>
<evidence type="ECO:0000256" key="4">
    <source>
        <dbReference type="SAM" id="MobiDB-lite"/>
    </source>
</evidence>
<organism evidence="6 7">
    <name type="scientific">Chaetoceros tenuissimus</name>
    <dbReference type="NCBI Taxonomy" id="426638"/>
    <lineage>
        <taxon>Eukaryota</taxon>
        <taxon>Sar</taxon>
        <taxon>Stramenopiles</taxon>
        <taxon>Ochrophyta</taxon>
        <taxon>Bacillariophyta</taxon>
        <taxon>Coscinodiscophyceae</taxon>
        <taxon>Chaetocerotophycidae</taxon>
        <taxon>Chaetocerotales</taxon>
        <taxon>Chaetocerotaceae</taxon>
        <taxon>Chaetoceros</taxon>
    </lineage>
</organism>